<dbReference type="PRINTS" id="PR00463">
    <property type="entry name" value="EP450I"/>
</dbReference>
<dbReference type="Pfam" id="PF00067">
    <property type="entry name" value="p450"/>
    <property type="match status" value="1"/>
</dbReference>
<dbReference type="PROSITE" id="PS00086">
    <property type="entry name" value="CYTOCHROME_P450"/>
    <property type="match status" value="1"/>
</dbReference>
<keyword evidence="4 12" id="KW-0349">Heme</keyword>
<dbReference type="GO" id="GO:0016020">
    <property type="term" value="C:membrane"/>
    <property type="evidence" value="ECO:0007669"/>
    <property type="project" value="UniProtKB-SubCell"/>
</dbReference>
<dbReference type="PRINTS" id="PR00385">
    <property type="entry name" value="P450"/>
</dbReference>
<evidence type="ECO:0000256" key="11">
    <source>
        <dbReference type="ARBA" id="ARBA00023136"/>
    </source>
</evidence>
<dbReference type="Gene3D" id="1.10.630.10">
    <property type="entry name" value="Cytochrome P450"/>
    <property type="match status" value="1"/>
</dbReference>
<protein>
    <submittedName>
        <fullName evidence="15">Cytochrome P450 family protein</fullName>
    </submittedName>
</protein>
<evidence type="ECO:0000256" key="10">
    <source>
        <dbReference type="ARBA" id="ARBA00023033"/>
    </source>
</evidence>
<evidence type="ECO:0000256" key="14">
    <source>
        <dbReference type="SAM" id="Phobius"/>
    </source>
</evidence>
<dbReference type="GO" id="GO:0016705">
    <property type="term" value="F:oxidoreductase activity, acting on paired donors, with incorporation or reduction of molecular oxygen"/>
    <property type="evidence" value="ECO:0007669"/>
    <property type="project" value="InterPro"/>
</dbReference>
<keyword evidence="5 14" id="KW-0812">Transmembrane</keyword>
<evidence type="ECO:0000256" key="12">
    <source>
        <dbReference type="PIRSR" id="PIRSR602401-1"/>
    </source>
</evidence>
<gene>
    <name evidence="15" type="primary">CYP508A4</name>
    <name evidence="15" type="ORF">DFA_03145</name>
</gene>
<dbReference type="KEGG" id="dfa:DFA_03145"/>
<dbReference type="SUPFAM" id="SSF48264">
    <property type="entry name" value="Cytochrome P450"/>
    <property type="match status" value="1"/>
</dbReference>
<keyword evidence="16" id="KW-1185">Reference proteome</keyword>
<keyword evidence="9 12" id="KW-0408">Iron</keyword>
<sequence length="484" mass="55354">MISFSIIFYIIGFILLYSFIKKNTRFSKNDPPLCAISLPIIGGLYKLGVDPSEDLLRLSRKFGKIMSIWYGDNYTVIINDPGLIEEAFNKNHEAFGDRPFVPSLRFMCDDFNDLVLSNYTNWKPLRQQMIGQFTRTKLKAIAPAMETHSNHLVRKFKEHAISGEPLDPVPYLRKYTFSVILKMVLNIDMAYEEEPNTGMMLKMFTPLSELVRKMAAGAIFDTIHALSPIYYKIAKRFNHPISEIKVMIRGFIKEHKETIDIDNPRDFLDMMISNQYEDDLIVNLVFDLLLAGVETSATTLSWFVLLMANYQEEQEKVRSEVRTAFPDSLDSIQPTDRTNCPYTSAVIKESMRLKPIGPFGLPRISRYDTMIGEYFIPKGTQVMANFYAVLHDHYPNGTEFNPSRYIGDHSLTNTGKDNWMPFSIGPRACLGSSLAIEEIWMAVAKIFSNVKVTSIDGSKLDETSQFGMAVQPLHAHKYKFEIVK</sequence>
<evidence type="ECO:0000256" key="3">
    <source>
        <dbReference type="ARBA" id="ARBA00010617"/>
    </source>
</evidence>
<keyword evidence="10 13" id="KW-0503">Monooxygenase</keyword>
<dbReference type="GO" id="GO:0004497">
    <property type="term" value="F:monooxygenase activity"/>
    <property type="evidence" value="ECO:0007669"/>
    <property type="project" value="UniProtKB-KW"/>
</dbReference>
<dbReference type="OrthoDB" id="1055148at2759"/>
<name>F4PGR6_CACFS</name>
<dbReference type="Proteomes" id="UP000007797">
    <property type="component" value="Unassembled WGS sequence"/>
</dbReference>
<evidence type="ECO:0000256" key="9">
    <source>
        <dbReference type="ARBA" id="ARBA00023004"/>
    </source>
</evidence>
<evidence type="ECO:0000256" key="5">
    <source>
        <dbReference type="ARBA" id="ARBA00022692"/>
    </source>
</evidence>
<dbReference type="InterPro" id="IPR001128">
    <property type="entry name" value="Cyt_P450"/>
</dbReference>
<dbReference type="InterPro" id="IPR017972">
    <property type="entry name" value="Cyt_P450_CS"/>
</dbReference>
<proteinExistence type="inferred from homology"/>
<comment type="cofactor">
    <cofactor evidence="1 12">
        <name>heme</name>
        <dbReference type="ChEBI" id="CHEBI:30413"/>
    </cofactor>
</comment>
<dbReference type="OMA" id="EDKEHMP"/>
<dbReference type="AlphaFoldDB" id="F4PGR6"/>
<keyword evidence="8 13" id="KW-0560">Oxidoreductase</keyword>
<dbReference type="RefSeq" id="XP_004362751.1">
    <property type="nucleotide sequence ID" value="XM_004362694.1"/>
</dbReference>
<dbReference type="InterPro" id="IPR002401">
    <property type="entry name" value="Cyt_P450_E_grp-I"/>
</dbReference>
<reference evidence="16" key="1">
    <citation type="journal article" date="2011" name="Genome Res.">
        <title>Phylogeny-wide analysis of social amoeba genomes highlights ancient origins for complex intercellular communication.</title>
        <authorList>
            <person name="Heidel A.J."/>
            <person name="Lawal H.M."/>
            <person name="Felder M."/>
            <person name="Schilde C."/>
            <person name="Helps N.R."/>
            <person name="Tunggal B."/>
            <person name="Rivero F."/>
            <person name="John U."/>
            <person name="Schleicher M."/>
            <person name="Eichinger L."/>
            <person name="Platzer M."/>
            <person name="Noegel A.A."/>
            <person name="Schaap P."/>
            <person name="Gloeckner G."/>
        </authorList>
    </citation>
    <scope>NUCLEOTIDE SEQUENCE [LARGE SCALE GENOMIC DNA]</scope>
    <source>
        <strain evidence="16">SH3</strain>
    </source>
</reference>
<evidence type="ECO:0000256" key="6">
    <source>
        <dbReference type="ARBA" id="ARBA00022723"/>
    </source>
</evidence>
<accession>F4PGR6</accession>
<organism evidence="15 16">
    <name type="scientific">Cavenderia fasciculata</name>
    <name type="common">Slime mold</name>
    <name type="synonym">Dictyostelium fasciculatum</name>
    <dbReference type="NCBI Taxonomy" id="261658"/>
    <lineage>
        <taxon>Eukaryota</taxon>
        <taxon>Amoebozoa</taxon>
        <taxon>Evosea</taxon>
        <taxon>Eumycetozoa</taxon>
        <taxon>Dictyostelia</taxon>
        <taxon>Acytosteliales</taxon>
        <taxon>Cavenderiaceae</taxon>
        <taxon>Cavenderia</taxon>
    </lineage>
</organism>
<dbReference type="GO" id="GO:0005506">
    <property type="term" value="F:iron ion binding"/>
    <property type="evidence" value="ECO:0007669"/>
    <property type="project" value="InterPro"/>
</dbReference>
<keyword evidence="6 12" id="KW-0479">Metal-binding</keyword>
<dbReference type="PANTHER" id="PTHR24303:SF31">
    <property type="entry name" value="CYTOCHROME P450 307A1-RELATED"/>
    <property type="match status" value="1"/>
</dbReference>
<evidence type="ECO:0000313" key="15">
    <source>
        <dbReference type="EMBL" id="EGG24900.1"/>
    </source>
</evidence>
<evidence type="ECO:0000256" key="8">
    <source>
        <dbReference type="ARBA" id="ARBA00023002"/>
    </source>
</evidence>
<dbReference type="InterPro" id="IPR036396">
    <property type="entry name" value="Cyt_P450_sf"/>
</dbReference>
<dbReference type="STRING" id="1054147.F4PGR6"/>
<dbReference type="CDD" id="cd20617">
    <property type="entry name" value="CYP1_2-like"/>
    <property type="match status" value="1"/>
</dbReference>
<feature type="binding site" description="axial binding residue" evidence="12">
    <location>
        <position position="429"/>
    </location>
    <ligand>
        <name>heme</name>
        <dbReference type="ChEBI" id="CHEBI:30413"/>
    </ligand>
    <ligandPart>
        <name>Fe</name>
        <dbReference type="ChEBI" id="CHEBI:18248"/>
    </ligandPart>
</feature>
<evidence type="ECO:0000313" key="16">
    <source>
        <dbReference type="Proteomes" id="UP000007797"/>
    </source>
</evidence>
<dbReference type="EMBL" id="GL883006">
    <property type="protein sequence ID" value="EGG24900.1"/>
    <property type="molecule type" value="Genomic_DNA"/>
</dbReference>
<evidence type="ECO:0000256" key="2">
    <source>
        <dbReference type="ARBA" id="ARBA00004167"/>
    </source>
</evidence>
<evidence type="ECO:0000256" key="4">
    <source>
        <dbReference type="ARBA" id="ARBA00022617"/>
    </source>
</evidence>
<evidence type="ECO:0000256" key="1">
    <source>
        <dbReference type="ARBA" id="ARBA00001971"/>
    </source>
</evidence>
<keyword evidence="11 14" id="KW-0472">Membrane</keyword>
<comment type="subcellular location">
    <subcellularLocation>
        <location evidence="2">Membrane</location>
        <topology evidence="2">Single-pass membrane protein</topology>
    </subcellularLocation>
</comment>
<dbReference type="PANTHER" id="PTHR24303">
    <property type="entry name" value="HEME-BINDING MONOOXYGENASE FAMILY"/>
    <property type="match status" value="1"/>
</dbReference>
<evidence type="ECO:0000256" key="7">
    <source>
        <dbReference type="ARBA" id="ARBA00022989"/>
    </source>
</evidence>
<keyword evidence="7 14" id="KW-1133">Transmembrane helix</keyword>
<evidence type="ECO:0000256" key="13">
    <source>
        <dbReference type="RuleBase" id="RU000461"/>
    </source>
</evidence>
<dbReference type="GeneID" id="14876855"/>
<dbReference type="GO" id="GO:0020037">
    <property type="term" value="F:heme binding"/>
    <property type="evidence" value="ECO:0007669"/>
    <property type="project" value="InterPro"/>
</dbReference>
<feature type="transmembrane region" description="Helical" evidence="14">
    <location>
        <begin position="6"/>
        <end position="21"/>
    </location>
</feature>
<comment type="similarity">
    <text evidence="3 13">Belongs to the cytochrome P450 family.</text>
</comment>